<dbReference type="InterPro" id="IPR025711">
    <property type="entry name" value="PepSY"/>
</dbReference>
<dbReference type="EMBL" id="BAABKI010000009">
    <property type="protein sequence ID" value="GAA5171444.1"/>
    <property type="molecule type" value="Genomic_DNA"/>
</dbReference>
<dbReference type="Proteomes" id="UP001500074">
    <property type="component" value="Unassembled WGS sequence"/>
</dbReference>
<dbReference type="Pfam" id="PF03413">
    <property type="entry name" value="PepSY"/>
    <property type="match status" value="1"/>
</dbReference>
<gene>
    <name evidence="3" type="ORF">GCM10023342_06250</name>
</gene>
<name>A0ABP9R4N3_9GAMM</name>
<accession>A0ABP9R4N3</accession>
<comment type="caution">
    <text evidence="3">The sequence shown here is derived from an EMBL/GenBank/DDBJ whole genome shotgun (WGS) entry which is preliminary data.</text>
</comment>
<feature type="domain" description="PepSY" evidence="2">
    <location>
        <begin position="56"/>
        <end position="104"/>
    </location>
</feature>
<organism evidence="3 4">
    <name type="scientific">Modicisalibacter zincidurans</name>
    <dbReference type="NCBI Taxonomy" id="1178777"/>
    <lineage>
        <taxon>Bacteria</taxon>
        <taxon>Pseudomonadati</taxon>
        <taxon>Pseudomonadota</taxon>
        <taxon>Gammaproteobacteria</taxon>
        <taxon>Oceanospirillales</taxon>
        <taxon>Halomonadaceae</taxon>
        <taxon>Modicisalibacter</taxon>
    </lineage>
</organism>
<evidence type="ECO:0000256" key="1">
    <source>
        <dbReference type="SAM" id="SignalP"/>
    </source>
</evidence>
<proteinExistence type="predicted"/>
<sequence length="114" mass="12807">MTIAHVWMIGCRTLLLAALLGWPLAVPAADDDWRDLRDEVRQGRLVSLPSVLDWLQARYDGQVLKVDLERDDDATRYDIEMIGPQGQLVAFEFDAASGELLNIEGVNVEAMKRP</sequence>
<evidence type="ECO:0000313" key="4">
    <source>
        <dbReference type="Proteomes" id="UP001500074"/>
    </source>
</evidence>
<protein>
    <recommendedName>
        <fullName evidence="2">PepSY domain-containing protein</fullName>
    </recommendedName>
</protein>
<dbReference type="Gene3D" id="3.10.450.40">
    <property type="match status" value="1"/>
</dbReference>
<keyword evidence="1" id="KW-0732">Signal</keyword>
<evidence type="ECO:0000259" key="2">
    <source>
        <dbReference type="Pfam" id="PF03413"/>
    </source>
</evidence>
<evidence type="ECO:0000313" key="3">
    <source>
        <dbReference type="EMBL" id="GAA5171444.1"/>
    </source>
</evidence>
<keyword evidence="4" id="KW-1185">Reference proteome</keyword>
<dbReference type="RefSeq" id="WP_031384582.1">
    <property type="nucleotide sequence ID" value="NZ_BAABKI010000009.1"/>
</dbReference>
<reference evidence="4" key="1">
    <citation type="journal article" date="2019" name="Int. J. Syst. Evol. Microbiol.">
        <title>The Global Catalogue of Microorganisms (GCM) 10K type strain sequencing project: providing services to taxonomists for standard genome sequencing and annotation.</title>
        <authorList>
            <consortium name="The Broad Institute Genomics Platform"/>
            <consortium name="The Broad Institute Genome Sequencing Center for Infectious Disease"/>
            <person name="Wu L."/>
            <person name="Ma J."/>
        </authorList>
    </citation>
    <scope>NUCLEOTIDE SEQUENCE [LARGE SCALE GENOMIC DNA]</scope>
    <source>
        <strain evidence="4">JCM 18472</strain>
    </source>
</reference>
<feature type="chain" id="PRO_5046728540" description="PepSY domain-containing protein" evidence="1">
    <location>
        <begin position="29"/>
        <end position="114"/>
    </location>
</feature>
<feature type="signal peptide" evidence="1">
    <location>
        <begin position="1"/>
        <end position="28"/>
    </location>
</feature>